<proteinExistence type="predicted"/>
<dbReference type="EMBL" id="CM017711">
    <property type="protein sequence ID" value="TYG43730.1"/>
    <property type="molecule type" value="Genomic_DNA"/>
</dbReference>
<dbReference type="Proteomes" id="UP000323506">
    <property type="component" value="Chromosome D11"/>
</dbReference>
<reference evidence="2 3" key="1">
    <citation type="submission" date="2019-06" db="EMBL/GenBank/DDBJ databases">
        <title>WGS assembly of Gossypium darwinii.</title>
        <authorList>
            <person name="Chen Z.J."/>
            <person name="Sreedasyam A."/>
            <person name="Ando A."/>
            <person name="Song Q."/>
            <person name="De L."/>
            <person name="Hulse-Kemp A."/>
            <person name="Ding M."/>
            <person name="Ye W."/>
            <person name="Kirkbride R."/>
            <person name="Jenkins J."/>
            <person name="Plott C."/>
            <person name="Lovell J."/>
            <person name="Lin Y.-M."/>
            <person name="Vaughn R."/>
            <person name="Liu B."/>
            <person name="Li W."/>
            <person name="Simpson S."/>
            <person name="Scheffler B."/>
            <person name="Saski C."/>
            <person name="Grover C."/>
            <person name="Hu G."/>
            <person name="Conover J."/>
            <person name="Carlson J."/>
            <person name="Shu S."/>
            <person name="Boston L."/>
            <person name="Williams M."/>
            <person name="Peterson D."/>
            <person name="Mcgee K."/>
            <person name="Jones D."/>
            <person name="Wendel J."/>
            <person name="Stelly D."/>
            <person name="Grimwood J."/>
            <person name="Schmutz J."/>
        </authorList>
    </citation>
    <scope>NUCLEOTIDE SEQUENCE [LARGE SCALE GENOMIC DNA]</scope>
    <source>
        <strain evidence="2">1808015.09</strain>
    </source>
</reference>
<protein>
    <submittedName>
        <fullName evidence="2">Uncharacterized protein</fullName>
    </submittedName>
</protein>
<evidence type="ECO:0000313" key="2">
    <source>
        <dbReference type="EMBL" id="TYG43730.1"/>
    </source>
</evidence>
<feature type="region of interest" description="Disordered" evidence="1">
    <location>
        <begin position="1"/>
        <end position="23"/>
    </location>
</feature>
<organism evidence="2 3">
    <name type="scientific">Gossypium darwinii</name>
    <name type="common">Darwin's cotton</name>
    <name type="synonym">Gossypium barbadense var. darwinii</name>
    <dbReference type="NCBI Taxonomy" id="34276"/>
    <lineage>
        <taxon>Eukaryota</taxon>
        <taxon>Viridiplantae</taxon>
        <taxon>Streptophyta</taxon>
        <taxon>Embryophyta</taxon>
        <taxon>Tracheophyta</taxon>
        <taxon>Spermatophyta</taxon>
        <taxon>Magnoliopsida</taxon>
        <taxon>eudicotyledons</taxon>
        <taxon>Gunneridae</taxon>
        <taxon>Pentapetalae</taxon>
        <taxon>rosids</taxon>
        <taxon>malvids</taxon>
        <taxon>Malvales</taxon>
        <taxon>Malvaceae</taxon>
        <taxon>Malvoideae</taxon>
        <taxon>Gossypium</taxon>
    </lineage>
</organism>
<feature type="region of interest" description="Disordered" evidence="1">
    <location>
        <begin position="126"/>
        <end position="161"/>
    </location>
</feature>
<evidence type="ECO:0000256" key="1">
    <source>
        <dbReference type="SAM" id="MobiDB-lite"/>
    </source>
</evidence>
<dbReference type="PANTHER" id="PTHR36078">
    <property type="entry name" value="BNACNNG21220D PROTEIN"/>
    <property type="match status" value="1"/>
</dbReference>
<feature type="compositionally biased region" description="Polar residues" evidence="1">
    <location>
        <begin position="137"/>
        <end position="154"/>
    </location>
</feature>
<dbReference type="AlphaFoldDB" id="A0A5D2AHF2"/>
<gene>
    <name evidence="2" type="ORF">ES288_D11G041400v1</name>
</gene>
<dbReference type="PANTHER" id="PTHR36078:SF2">
    <property type="entry name" value="OS09G0473966 PROTEIN"/>
    <property type="match status" value="1"/>
</dbReference>
<evidence type="ECO:0000313" key="3">
    <source>
        <dbReference type="Proteomes" id="UP000323506"/>
    </source>
</evidence>
<name>A0A5D2AHF2_GOSDA</name>
<keyword evidence="3" id="KW-1185">Reference proteome</keyword>
<sequence length="161" mass="17769">MASSNLPSSPPLPWSPPSISACHSESSATVPTALVHSQAQLDATATENGTFHVDGRKPQIPDHFAVLDDPEHIEKYKKYETDYTYRLMAKYFSKKNFYGGNIFDEKTTIDSETILSSRWPSTRSFADPVRAFEDPSNGGSVSEPETLTNISNGKLQLKKNG</sequence>
<accession>A0A5D2AHF2</accession>